<protein>
    <recommendedName>
        <fullName evidence="6">Putative O-antigen transporter</fullName>
    </recommendedName>
</protein>
<keyword evidence="3 7" id="KW-0812">Transmembrane</keyword>
<sequence>MVKKIVNQFIYQFGNYILPFLIIPFLINKLSIAVYKDFVVIQSLVLFFAVLINYGLDLFGVRYISNNVKHLRKCKSFLYISILSRLCIFIFCSFFLLVSLMALTKPDLLYWLLCFFWMLSFVFQSNWYLQGCGDFKLITFYGLLPKLIVYPFVFILVNNDNDAWVYLFLCAIANYASNILMMIHIRRKLNVVAFKRTNLLRNVWIFLVKGWYIFLSQASVTLISYANIFFLPLVLEPKSFVVFSTAERIVKVLSISTTPILNVIFPHISSLIENNKQRVFIMISRISLFSLIVFLLCYTLYVFIGYYLIQLIFPTISQELYSVLLLLLFNVFFVFQNNLFGTQIGLNYGKDKSFTKIIAINGILNIIAMPVFSKLYHLHGTILTSLCIQLSILICMYMLAKKCGYKFKV</sequence>
<evidence type="ECO:0000256" key="4">
    <source>
        <dbReference type="ARBA" id="ARBA00022989"/>
    </source>
</evidence>
<comment type="subcellular location">
    <subcellularLocation>
        <location evidence="1">Cell membrane</location>
        <topology evidence="1">Multi-pass membrane protein</topology>
    </subcellularLocation>
</comment>
<dbReference type="GO" id="GO:0005886">
    <property type="term" value="C:plasma membrane"/>
    <property type="evidence" value="ECO:0007669"/>
    <property type="project" value="UniProtKB-SubCell"/>
</dbReference>
<feature type="transmembrane region" description="Helical" evidence="7">
    <location>
        <begin position="353"/>
        <end position="372"/>
    </location>
</feature>
<evidence type="ECO:0000313" key="8">
    <source>
        <dbReference type="EMBL" id="ABZ79719.1"/>
    </source>
</evidence>
<feature type="transmembrane region" description="Helical" evidence="7">
    <location>
        <begin position="77"/>
        <end position="102"/>
    </location>
</feature>
<reference evidence="9" key="2">
    <citation type="journal article" date="2014" name="DNA Res.">
        <title>A complete view of the genetic diversity of the Escherichia coli O-antigen biosynthesis gene cluster.</title>
        <authorList>
            <person name="Iguchi A."/>
            <person name="Iyoda S."/>
            <person name="Kikuchi T."/>
            <person name="Ogura Y."/>
            <person name="Katsura K."/>
            <person name="Ohnishi M."/>
            <person name="Hayashi T."/>
            <person name="Thomson N.R."/>
        </authorList>
    </citation>
    <scope>NUCLEOTIDE SEQUENCE</scope>
    <source>
        <strain evidence="9">Bi7327-41</strain>
    </source>
</reference>
<evidence type="ECO:0000313" key="9">
    <source>
        <dbReference type="EMBL" id="BAQ01041.1"/>
    </source>
</evidence>
<accession>B7SFY8</accession>
<evidence type="ECO:0000256" key="2">
    <source>
        <dbReference type="ARBA" id="ARBA00022475"/>
    </source>
</evidence>
<evidence type="ECO:0000256" key="6">
    <source>
        <dbReference type="ARBA" id="ARBA00049738"/>
    </source>
</evidence>
<feature type="transmembrane region" description="Helical" evidence="7">
    <location>
        <begin position="163"/>
        <end position="183"/>
    </location>
</feature>
<evidence type="ECO:0000256" key="1">
    <source>
        <dbReference type="ARBA" id="ARBA00004651"/>
    </source>
</evidence>
<gene>
    <name evidence="8" type="primary">wzx</name>
</gene>
<keyword evidence="5 7" id="KW-0472">Membrane</keyword>
<dbReference type="InterPro" id="IPR002797">
    <property type="entry name" value="Polysacc_synth"/>
</dbReference>
<keyword evidence="4 7" id="KW-1133">Transmembrane helix</keyword>
<feature type="transmembrane region" description="Helical" evidence="7">
    <location>
        <begin position="39"/>
        <end position="56"/>
    </location>
</feature>
<evidence type="ECO:0000256" key="3">
    <source>
        <dbReference type="ARBA" id="ARBA00022692"/>
    </source>
</evidence>
<evidence type="ECO:0000256" key="5">
    <source>
        <dbReference type="ARBA" id="ARBA00023136"/>
    </source>
</evidence>
<proteinExistence type="predicted"/>
<reference evidence="8" key="1">
    <citation type="submission" date="2007-11" db="EMBL/GenBank/DDBJ databases">
        <title>Structure and genetics of Shigella O-antigens.</title>
        <authorList>
            <person name="Liu B."/>
            <person name="Knirel Y.A."/>
            <person name="Feng L."/>
            <person name="Perepelov A.V."/>
            <person name="Senchenkova S.N."/>
            <person name="Wang Q."/>
            <person name="Reeves P.R."/>
            <person name="Wang L."/>
        </authorList>
    </citation>
    <scope>NUCLEOTIDE SEQUENCE</scope>
</reference>
<feature type="transmembrane region" description="Helical" evidence="7">
    <location>
        <begin position="203"/>
        <end position="228"/>
    </location>
</feature>
<feature type="transmembrane region" description="Helical" evidence="7">
    <location>
        <begin position="138"/>
        <end position="157"/>
    </location>
</feature>
<dbReference type="PANTHER" id="PTHR30250:SF11">
    <property type="entry name" value="O-ANTIGEN TRANSPORTER-RELATED"/>
    <property type="match status" value="1"/>
</dbReference>
<dbReference type="Pfam" id="PF01943">
    <property type="entry name" value="Polysacc_synt"/>
    <property type="match status" value="1"/>
</dbReference>
<feature type="transmembrane region" description="Helical" evidence="7">
    <location>
        <begin position="378"/>
        <end position="400"/>
    </location>
</feature>
<name>B7SFY8_ECOLX</name>
<dbReference type="RefSeq" id="WP_060634343.1">
    <property type="nucleotide sequence ID" value="NZ_JAJLNA010000004.1"/>
</dbReference>
<organism evidence="8">
    <name type="scientific">Escherichia coli</name>
    <dbReference type="NCBI Taxonomy" id="562"/>
    <lineage>
        <taxon>Bacteria</taxon>
        <taxon>Pseudomonadati</taxon>
        <taxon>Pseudomonadota</taxon>
        <taxon>Gammaproteobacteria</taxon>
        <taxon>Enterobacterales</taxon>
        <taxon>Enterobacteriaceae</taxon>
        <taxon>Escherichia</taxon>
    </lineage>
</organism>
<dbReference type="EMBL" id="EU289392">
    <property type="protein sequence ID" value="ABZ79719.1"/>
    <property type="molecule type" value="Genomic_DNA"/>
</dbReference>
<dbReference type="AlphaFoldDB" id="B7SFY8"/>
<dbReference type="PANTHER" id="PTHR30250">
    <property type="entry name" value="PST FAMILY PREDICTED COLANIC ACID TRANSPORTER"/>
    <property type="match status" value="1"/>
</dbReference>
<dbReference type="InterPro" id="IPR050833">
    <property type="entry name" value="Poly_Biosynth_Transport"/>
</dbReference>
<feature type="transmembrane region" description="Helical" evidence="7">
    <location>
        <begin position="286"/>
        <end position="309"/>
    </location>
</feature>
<feature type="transmembrane region" description="Helical" evidence="7">
    <location>
        <begin position="321"/>
        <end position="341"/>
    </location>
</feature>
<keyword evidence="2" id="KW-1003">Cell membrane</keyword>
<feature type="transmembrane region" description="Helical" evidence="7">
    <location>
        <begin position="9"/>
        <end position="27"/>
    </location>
</feature>
<dbReference type="PATRIC" id="fig|562.10501.peg.2424"/>
<feature type="transmembrane region" description="Helical" evidence="7">
    <location>
        <begin position="108"/>
        <end position="129"/>
    </location>
</feature>
<dbReference type="EMBL" id="AB812021">
    <property type="protein sequence ID" value="BAQ01041.1"/>
    <property type="molecule type" value="Genomic_DNA"/>
</dbReference>
<evidence type="ECO:0000256" key="7">
    <source>
        <dbReference type="SAM" id="Phobius"/>
    </source>
</evidence>